<dbReference type="InterPro" id="IPR047891">
    <property type="entry name" value="GPGG_membr"/>
</dbReference>
<keyword evidence="1" id="KW-0472">Membrane</keyword>
<accession>A0ABP6SPV7</accession>
<proteinExistence type="predicted"/>
<dbReference type="Proteomes" id="UP001501676">
    <property type="component" value="Unassembled WGS sequence"/>
</dbReference>
<name>A0ABP6SPV7_9ACTN</name>
<reference evidence="3" key="1">
    <citation type="journal article" date="2019" name="Int. J. Syst. Evol. Microbiol.">
        <title>The Global Catalogue of Microorganisms (GCM) 10K type strain sequencing project: providing services to taxonomists for standard genome sequencing and annotation.</title>
        <authorList>
            <consortium name="The Broad Institute Genomics Platform"/>
            <consortium name="The Broad Institute Genome Sequencing Center for Infectious Disease"/>
            <person name="Wu L."/>
            <person name="Ma J."/>
        </authorList>
    </citation>
    <scope>NUCLEOTIDE SEQUENCE [LARGE SCALE GENOMIC DNA]</scope>
    <source>
        <strain evidence="3">JCM 9458</strain>
    </source>
</reference>
<dbReference type="RefSeq" id="WP_376981569.1">
    <property type="nucleotide sequence ID" value="NZ_BAAAYN010000002.1"/>
</dbReference>
<dbReference type="EMBL" id="BAAAYN010000002">
    <property type="protein sequence ID" value="GAA3382253.1"/>
    <property type="molecule type" value="Genomic_DNA"/>
</dbReference>
<dbReference type="NCBIfam" id="NF040511">
    <property type="entry name" value="membrane_GPGG"/>
    <property type="match status" value="1"/>
</dbReference>
<sequence>MIGILLTIIAAILVILGIFRIVKGDLLWGIVLIIVGLLVGPGGYSIFG</sequence>
<keyword evidence="1" id="KW-0812">Transmembrane</keyword>
<evidence type="ECO:0000313" key="3">
    <source>
        <dbReference type="Proteomes" id="UP001501676"/>
    </source>
</evidence>
<protein>
    <submittedName>
        <fullName evidence="2">Uncharacterized protein</fullName>
    </submittedName>
</protein>
<evidence type="ECO:0000256" key="1">
    <source>
        <dbReference type="SAM" id="Phobius"/>
    </source>
</evidence>
<feature type="transmembrane region" description="Helical" evidence="1">
    <location>
        <begin position="27"/>
        <end position="47"/>
    </location>
</feature>
<keyword evidence="3" id="KW-1185">Reference proteome</keyword>
<comment type="caution">
    <text evidence="2">The sequence shown here is derived from an EMBL/GenBank/DDBJ whole genome shotgun (WGS) entry which is preliminary data.</text>
</comment>
<gene>
    <name evidence="2" type="ORF">GCM10020369_03380</name>
</gene>
<evidence type="ECO:0000313" key="2">
    <source>
        <dbReference type="EMBL" id="GAA3382253.1"/>
    </source>
</evidence>
<organism evidence="2 3">
    <name type="scientific">Cryptosporangium minutisporangium</name>
    <dbReference type="NCBI Taxonomy" id="113569"/>
    <lineage>
        <taxon>Bacteria</taxon>
        <taxon>Bacillati</taxon>
        <taxon>Actinomycetota</taxon>
        <taxon>Actinomycetes</taxon>
        <taxon>Cryptosporangiales</taxon>
        <taxon>Cryptosporangiaceae</taxon>
        <taxon>Cryptosporangium</taxon>
    </lineage>
</organism>
<keyword evidence="1" id="KW-1133">Transmembrane helix</keyword>